<sequence>MQIIRETATHIQKWDSENKRVVMERKDEVAEKKPAQNKTTTKNKVADK</sequence>
<keyword evidence="3" id="KW-1185">Reference proteome</keyword>
<reference evidence="2 3" key="1">
    <citation type="submission" date="2020-08" db="EMBL/GenBank/DDBJ databases">
        <title>Genomic Encyclopedia of Type Strains, Phase IV (KMG-IV): sequencing the most valuable type-strain genomes for metagenomic binning, comparative biology and taxonomic classification.</title>
        <authorList>
            <person name="Goeker M."/>
        </authorList>
    </citation>
    <scope>NUCLEOTIDE SEQUENCE [LARGE SCALE GENOMIC DNA]</scope>
    <source>
        <strain evidence="2 3">DSM 17075</strain>
    </source>
</reference>
<dbReference type="AlphaFoldDB" id="A0A840DSM3"/>
<name>A0A840DSM3_9BACL</name>
<evidence type="ECO:0000313" key="2">
    <source>
        <dbReference type="EMBL" id="MBB4074673.1"/>
    </source>
</evidence>
<feature type="region of interest" description="Disordered" evidence="1">
    <location>
        <begin position="25"/>
        <end position="48"/>
    </location>
</feature>
<gene>
    <name evidence="2" type="ORF">GGR02_002440</name>
</gene>
<feature type="compositionally biased region" description="Basic and acidic residues" evidence="1">
    <location>
        <begin position="25"/>
        <end position="34"/>
    </location>
</feature>
<dbReference type="EMBL" id="JACIDE010000018">
    <property type="protein sequence ID" value="MBB4074673.1"/>
    <property type="molecule type" value="Genomic_DNA"/>
</dbReference>
<comment type="caution">
    <text evidence="2">The sequence shown here is derived from an EMBL/GenBank/DDBJ whole genome shotgun (WGS) entry which is preliminary data.</text>
</comment>
<dbReference type="Proteomes" id="UP000559598">
    <property type="component" value="Unassembled WGS sequence"/>
</dbReference>
<accession>A0A840DSM3</accession>
<proteinExistence type="predicted"/>
<feature type="compositionally biased region" description="Polar residues" evidence="1">
    <location>
        <begin position="36"/>
        <end position="48"/>
    </location>
</feature>
<dbReference type="RefSeq" id="WP_183185147.1">
    <property type="nucleotide sequence ID" value="NZ_BMNP01000018.1"/>
</dbReference>
<organism evidence="2 3">
    <name type="scientific">Anoxybacteroides voinovskiense</name>
    <dbReference type="NCBI Taxonomy" id="230470"/>
    <lineage>
        <taxon>Bacteria</taxon>
        <taxon>Bacillati</taxon>
        <taxon>Bacillota</taxon>
        <taxon>Bacilli</taxon>
        <taxon>Bacillales</taxon>
        <taxon>Anoxybacillaceae</taxon>
        <taxon>Anoxybacteroides</taxon>
    </lineage>
</organism>
<protein>
    <submittedName>
        <fullName evidence="2">Uncharacterized protein</fullName>
    </submittedName>
</protein>
<evidence type="ECO:0000313" key="3">
    <source>
        <dbReference type="Proteomes" id="UP000559598"/>
    </source>
</evidence>
<evidence type="ECO:0000256" key="1">
    <source>
        <dbReference type="SAM" id="MobiDB-lite"/>
    </source>
</evidence>